<name>A0AAW1V428_9CUCU</name>
<accession>A0AAW1V428</accession>
<dbReference type="GO" id="GO:0031344">
    <property type="term" value="P:regulation of cell projection organization"/>
    <property type="evidence" value="ECO:0007669"/>
    <property type="project" value="TreeGrafter"/>
</dbReference>
<keyword evidence="2" id="KW-1185">Reference proteome</keyword>
<dbReference type="AlphaFoldDB" id="A0AAW1V428"/>
<evidence type="ECO:0000313" key="2">
    <source>
        <dbReference type="Proteomes" id="UP001431783"/>
    </source>
</evidence>
<dbReference type="PANTHER" id="PTHR31508">
    <property type="entry name" value="PROTEIN PITCHFORK"/>
    <property type="match status" value="1"/>
</dbReference>
<dbReference type="GO" id="GO:0008092">
    <property type="term" value="F:cytoskeletal protein binding"/>
    <property type="evidence" value="ECO:0007669"/>
    <property type="project" value="TreeGrafter"/>
</dbReference>
<protein>
    <submittedName>
        <fullName evidence="1">Uncharacterized protein</fullName>
    </submittedName>
</protein>
<evidence type="ECO:0000313" key="1">
    <source>
        <dbReference type="EMBL" id="KAK9886940.1"/>
    </source>
</evidence>
<proteinExistence type="predicted"/>
<dbReference type="InterPro" id="IPR033602">
    <property type="entry name" value="CIMAP3"/>
</dbReference>
<dbReference type="Proteomes" id="UP001431783">
    <property type="component" value="Unassembled WGS sequence"/>
</dbReference>
<gene>
    <name evidence="1" type="ORF">WA026_019197</name>
</gene>
<dbReference type="EMBL" id="JARQZJ010000103">
    <property type="protein sequence ID" value="KAK9886940.1"/>
    <property type="molecule type" value="Genomic_DNA"/>
</dbReference>
<organism evidence="1 2">
    <name type="scientific">Henosepilachna vigintioctopunctata</name>
    <dbReference type="NCBI Taxonomy" id="420089"/>
    <lineage>
        <taxon>Eukaryota</taxon>
        <taxon>Metazoa</taxon>
        <taxon>Ecdysozoa</taxon>
        <taxon>Arthropoda</taxon>
        <taxon>Hexapoda</taxon>
        <taxon>Insecta</taxon>
        <taxon>Pterygota</taxon>
        <taxon>Neoptera</taxon>
        <taxon>Endopterygota</taxon>
        <taxon>Coleoptera</taxon>
        <taxon>Polyphaga</taxon>
        <taxon>Cucujiformia</taxon>
        <taxon>Coccinelloidea</taxon>
        <taxon>Coccinellidae</taxon>
        <taxon>Epilachninae</taxon>
        <taxon>Epilachnini</taxon>
        <taxon>Henosepilachna</taxon>
    </lineage>
</organism>
<sequence>MDHGSEGSLKGFNYVVYKAEPAKICFGSTQERNTCPIGKNLSGFQMLFTMEPNRLSPFSYETERYKTISQRDNIPATILTLETGEKIKFRTGARSPRFRDSTIRTPSPTRYEVGLKWEQPKQAKHPFNVGSQSDRACYTVTPVPGPGAYNFERWKCRKTLVQYNFGKPTKEDIIEMICIPRPRSECSKCKNLCVGDYWHQDYTIFLCMSCWWEERKTSEIYKKKELAKFKKIRNCSFMHSHEGTTATINLLSASKLRKKMNLERYLNNFMKC</sequence>
<comment type="caution">
    <text evidence="1">The sequence shown here is derived from an EMBL/GenBank/DDBJ whole genome shotgun (WGS) entry which is preliminary data.</text>
</comment>
<reference evidence="1 2" key="1">
    <citation type="submission" date="2023-03" db="EMBL/GenBank/DDBJ databases">
        <title>Genome insight into feeding habits of ladybird beetles.</title>
        <authorList>
            <person name="Li H.-S."/>
            <person name="Huang Y.-H."/>
            <person name="Pang H."/>
        </authorList>
    </citation>
    <scope>NUCLEOTIDE SEQUENCE [LARGE SCALE GENOMIC DNA]</scope>
    <source>
        <strain evidence="1">SYSU_2023b</strain>
        <tissue evidence="1">Whole body</tissue>
    </source>
</reference>
<dbReference type="PANTHER" id="PTHR31508:SF2">
    <property type="entry name" value="PROTEIN PITCHFORK"/>
    <property type="match status" value="1"/>
</dbReference>